<evidence type="ECO:0000313" key="1">
    <source>
        <dbReference type="EMBL" id="MSA89268.1"/>
    </source>
</evidence>
<evidence type="ECO:0000313" key="3">
    <source>
        <dbReference type="Proteomes" id="UP000433575"/>
    </source>
</evidence>
<dbReference type="OrthoDB" id="1652136at2"/>
<dbReference type="AlphaFoldDB" id="A0A6N7S6W5"/>
<proteinExistence type="predicted"/>
<reference evidence="3 4" key="1">
    <citation type="journal article" date="2019" name="Nat. Med.">
        <title>A library of human gut bacterial isolates paired with longitudinal multiomics data enables mechanistic microbiome research.</title>
        <authorList>
            <person name="Poyet M."/>
            <person name="Groussin M."/>
            <person name="Gibbons S.M."/>
            <person name="Avila-Pacheco J."/>
            <person name="Jiang X."/>
            <person name="Kearney S.M."/>
            <person name="Perrotta A.R."/>
            <person name="Berdy B."/>
            <person name="Zhao S."/>
            <person name="Lieberman T.D."/>
            <person name="Swanson P.K."/>
            <person name="Smith M."/>
            <person name="Roesemann S."/>
            <person name="Alexander J.E."/>
            <person name="Rich S.A."/>
            <person name="Livny J."/>
            <person name="Vlamakis H."/>
            <person name="Clish C."/>
            <person name="Bullock K."/>
            <person name="Deik A."/>
            <person name="Scott J."/>
            <person name="Pierce K.A."/>
            <person name="Xavier R.J."/>
            <person name="Alm E.J."/>
        </authorList>
    </citation>
    <scope>NUCLEOTIDE SEQUENCE [LARGE SCALE GENOMIC DNA]</scope>
    <source>
        <strain evidence="1 3">BIOML-A4</strain>
        <strain evidence="2 4">BIOML-A5</strain>
    </source>
</reference>
<dbReference type="EMBL" id="WKPJ01000009">
    <property type="protein sequence ID" value="MSA89268.1"/>
    <property type="molecule type" value="Genomic_DNA"/>
</dbReference>
<name>A0A6N7S6W5_9FIRM</name>
<dbReference type="RefSeq" id="WP_151848970.1">
    <property type="nucleotide sequence ID" value="NZ_WKPI01000010.1"/>
</dbReference>
<organism evidence="1 3">
    <name type="scientific">Holdemania massiliensis</name>
    <dbReference type="NCBI Taxonomy" id="1468449"/>
    <lineage>
        <taxon>Bacteria</taxon>
        <taxon>Bacillati</taxon>
        <taxon>Bacillota</taxon>
        <taxon>Erysipelotrichia</taxon>
        <taxon>Erysipelotrichales</taxon>
        <taxon>Erysipelotrichaceae</taxon>
        <taxon>Holdemania</taxon>
    </lineage>
</organism>
<dbReference type="Proteomes" id="UP000480929">
    <property type="component" value="Unassembled WGS sequence"/>
</dbReference>
<dbReference type="Proteomes" id="UP000433575">
    <property type="component" value="Unassembled WGS sequence"/>
</dbReference>
<comment type="caution">
    <text evidence="1">The sequence shown here is derived from an EMBL/GenBank/DDBJ whole genome shotgun (WGS) entry which is preliminary data.</text>
</comment>
<gene>
    <name evidence="2" type="ORF">GKD88_07415</name>
    <name evidence="1" type="ORF">GKE08_08010</name>
</gene>
<evidence type="ECO:0000313" key="2">
    <source>
        <dbReference type="EMBL" id="MSC32946.1"/>
    </source>
</evidence>
<keyword evidence="4" id="KW-1185">Reference proteome</keyword>
<sequence length="128" mass="14189">MAYWADLSYYKDTFKGVDTGEDFAVLLDRAQDVLNILTLYRYDSMTDPPVALRKALCYEIEHLHLLGGNEAVHGITGADEASESLGSYSVTYNRQTQVFIHGIPVSALAYDILQAAGYLYCGMGVRQP</sequence>
<protein>
    <submittedName>
        <fullName evidence="1">Uncharacterized protein</fullName>
    </submittedName>
</protein>
<evidence type="ECO:0000313" key="4">
    <source>
        <dbReference type="Proteomes" id="UP000480929"/>
    </source>
</evidence>
<accession>A0A6N7S6W5</accession>
<dbReference type="EMBL" id="WKPI01000010">
    <property type="protein sequence ID" value="MSC32946.1"/>
    <property type="molecule type" value="Genomic_DNA"/>
</dbReference>